<evidence type="ECO:0008006" key="4">
    <source>
        <dbReference type="Google" id="ProtNLM"/>
    </source>
</evidence>
<dbReference type="Gene3D" id="3.40.50.10900">
    <property type="entry name" value="PAC-like subunit"/>
    <property type="match status" value="1"/>
</dbReference>
<proteinExistence type="predicted"/>
<dbReference type="AlphaFoldDB" id="A0A8J8TF19"/>
<feature type="compositionally biased region" description="Basic and acidic residues" evidence="1">
    <location>
        <begin position="225"/>
        <end position="234"/>
    </location>
</feature>
<dbReference type="InterPro" id="IPR038389">
    <property type="entry name" value="PSMG2_sf"/>
</dbReference>
<dbReference type="PANTHER" id="PTHR35610">
    <property type="entry name" value="3-ISOPROPYLMALATE DEHYDRATASE-RELATED"/>
    <property type="match status" value="1"/>
</dbReference>
<evidence type="ECO:0000313" key="3">
    <source>
        <dbReference type="Proteomes" id="UP000752814"/>
    </source>
</evidence>
<comment type="caution">
    <text evidence="2">The sequence shown here is derived from an EMBL/GenBank/DDBJ whole genome shotgun (WGS) entry which is preliminary data.</text>
</comment>
<reference evidence="2" key="1">
    <citation type="submission" date="2016-03" db="EMBL/GenBank/DDBJ databases">
        <authorList>
            <person name="Borrel G."/>
            <person name="Mccann A."/>
            <person name="O'Toole P.W."/>
        </authorList>
    </citation>
    <scope>NUCLEOTIDE SEQUENCE</scope>
    <source>
        <strain evidence="2">183</strain>
    </source>
</reference>
<dbReference type="EMBL" id="LVVT01000007">
    <property type="protein sequence ID" value="TQS84069.1"/>
    <property type="molecule type" value="Genomic_DNA"/>
</dbReference>
<dbReference type="RefSeq" id="WP_020448248.1">
    <property type="nucleotide sequence ID" value="NZ_CAYAXV010000008.1"/>
</dbReference>
<accession>A0A8J8TF19</accession>
<feature type="region of interest" description="Disordered" evidence="1">
    <location>
        <begin position="225"/>
        <end position="252"/>
    </location>
</feature>
<protein>
    <recommendedName>
        <fullName evidence="4">ATP-grasp superfamily enzyme</fullName>
    </recommendedName>
</protein>
<sequence length="252" mass="27414">MVSELKIHEYHDNIFESGMMIVGFPSVGLVSSIAANYVVRTSGLSRIAGILSSDFPPYTLINEGVPSPPVRIYAGDRKCTNTELCKQIVTVVAEFMPKPETIKPLAESLLDYCDEKGIKTVVTLEGVAKPGSSDLSPMGVGSTQAARDMLSKYGVEEMKEGIISGISGVLLYEGERRGIDVMCLLGAARAEYPDARGSAKLLEVVAKMLPELKIDPDPLYREAEEMEKQLKKAQESTNPQQKSSFEDSVIYG</sequence>
<dbReference type="InterPro" id="IPR019151">
    <property type="entry name" value="Proteasome_assmbl_chaperone_2"/>
</dbReference>
<dbReference type="SUPFAM" id="SSF159659">
    <property type="entry name" value="Cgl1923-like"/>
    <property type="match status" value="1"/>
</dbReference>
<dbReference type="Proteomes" id="UP000752814">
    <property type="component" value="Unassembled WGS sequence"/>
</dbReference>
<dbReference type="OMA" id="MPVRIYE"/>
<dbReference type="GeneID" id="41322764"/>
<evidence type="ECO:0000256" key="1">
    <source>
        <dbReference type="SAM" id="MobiDB-lite"/>
    </source>
</evidence>
<dbReference type="Pfam" id="PF09754">
    <property type="entry name" value="PAC2"/>
    <property type="match status" value="1"/>
</dbReference>
<dbReference type="PANTHER" id="PTHR35610:SF3">
    <property type="entry name" value="PROTEASOME ASSEMBLY CHAPERONE FAMILY PROTEIN"/>
    <property type="match status" value="1"/>
</dbReference>
<name>A0A8J8TF19_9ARCH</name>
<evidence type="ECO:0000313" key="2">
    <source>
        <dbReference type="EMBL" id="TQS84069.1"/>
    </source>
</evidence>
<organism evidence="2 3">
    <name type="scientific">Candidatus Methanomassiliicoccus intestinalis</name>
    <dbReference type="NCBI Taxonomy" id="1406512"/>
    <lineage>
        <taxon>Archaea</taxon>
        <taxon>Methanobacteriati</taxon>
        <taxon>Thermoplasmatota</taxon>
        <taxon>Thermoplasmata</taxon>
        <taxon>Methanomassiliicoccales</taxon>
        <taxon>Methanomassiliicoccaceae</taxon>
        <taxon>Methanomassiliicoccus</taxon>
    </lineage>
</organism>
<gene>
    <name evidence="2" type="ORF">A3207_07065</name>
</gene>